<dbReference type="EMBL" id="HBIC01036032">
    <property type="protein sequence ID" value="CAE0289606.1"/>
    <property type="molecule type" value="Transcribed_RNA"/>
</dbReference>
<dbReference type="InterPro" id="IPR029026">
    <property type="entry name" value="tRNA_m1G_MTases_N"/>
</dbReference>
<sequence length="107" mass="11352">MENKEACGCGPAQALWQAPLAKHPKVAFLAGGEDVGLSERILDLCHLQCFIPGAECPLALGADLRRDLGQVGYNPTLNLAHAVVIALYERHRQLACFGAGSTTDAPK</sequence>
<dbReference type="AlphaFoldDB" id="A0A7S3M9W2"/>
<dbReference type="InterPro" id="IPR029028">
    <property type="entry name" value="Alpha/beta_knot_MTases"/>
</dbReference>
<name>A0A7S3M9W2_9STRA</name>
<gene>
    <name evidence="1" type="ORF">SELO1098_LOCUS18449</name>
</gene>
<proteinExistence type="predicted"/>
<organism evidence="1">
    <name type="scientific">Spumella elongata</name>
    <dbReference type="NCBI Taxonomy" id="89044"/>
    <lineage>
        <taxon>Eukaryota</taxon>
        <taxon>Sar</taxon>
        <taxon>Stramenopiles</taxon>
        <taxon>Ochrophyta</taxon>
        <taxon>Chrysophyceae</taxon>
        <taxon>Chromulinales</taxon>
        <taxon>Chromulinaceae</taxon>
        <taxon>Spumella</taxon>
    </lineage>
</organism>
<dbReference type="Gene3D" id="3.40.1280.10">
    <property type="match status" value="1"/>
</dbReference>
<dbReference type="SUPFAM" id="SSF75217">
    <property type="entry name" value="alpha/beta knot"/>
    <property type="match status" value="1"/>
</dbReference>
<reference evidence="1" key="1">
    <citation type="submission" date="2021-01" db="EMBL/GenBank/DDBJ databases">
        <authorList>
            <person name="Corre E."/>
            <person name="Pelletier E."/>
            <person name="Niang G."/>
            <person name="Scheremetjew M."/>
            <person name="Finn R."/>
            <person name="Kale V."/>
            <person name="Holt S."/>
            <person name="Cochrane G."/>
            <person name="Meng A."/>
            <person name="Brown T."/>
            <person name="Cohen L."/>
        </authorList>
    </citation>
    <scope>NUCLEOTIDE SEQUENCE</scope>
    <source>
        <strain evidence="1">CCAP 955/1</strain>
    </source>
</reference>
<accession>A0A7S3M9W2</accession>
<protein>
    <recommendedName>
        <fullName evidence="2">tRNA/rRNA methyltransferase SpoU type domain-containing protein</fullName>
    </recommendedName>
</protein>
<evidence type="ECO:0008006" key="2">
    <source>
        <dbReference type="Google" id="ProtNLM"/>
    </source>
</evidence>
<evidence type="ECO:0000313" key="1">
    <source>
        <dbReference type="EMBL" id="CAE0289606.1"/>
    </source>
</evidence>